<reference evidence="2 3" key="1">
    <citation type="journal article" date="2018" name="Sci. Rep.">
        <title>Comparative genomics provides insights into the lifestyle and reveals functional heterogeneity of dark septate endophytic fungi.</title>
        <authorList>
            <person name="Knapp D.G."/>
            <person name="Nemeth J.B."/>
            <person name="Barry K."/>
            <person name="Hainaut M."/>
            <person name="Henrissat B."/>
            <person name="Johnson J."/>
            <person name="Kuo A."/>
            <person name="Lim J.H.P."/>
            <person name="Lipzen A."/>
            <person name="Nolan M."/>
            <person name="Ohm R.A."/>
            <person name="Tamas L."/>
            <person name="Grigoriev I.V."/>
            <person name="Spatafora J.W."/>
            <person name="Nagy L.G."/>
            <person name="Kovacs G.M."/>
        </authorList>
    </citation>
    <scope>NUCLEOTIDE SEQUENCE [LARGE SCALE GENOMIC DNA]</scope>
    <source>
        <strain evidence="2 3">DSE2036</strain>
    </source>
</reference>
<dbReference type="InterPro" id="IPR036514">
    <property type="entry name" value="SGNH_hydro_sf"/>
</dbReference>
<dbReference type="InterPro" id="IPR051058">
    <property type="entry name" value="GDSL_Est/Lipase"/>
</dbReference>
<sequence length="331" mass="36627">MKSIAITVALSATSLASPTPDLVHRTKRANSSWSGWANVKNLFVFGDSYTQTGFDVKGTQPNAQNPLGNPTYPGWTSSNGPNWVGFLTTTYNASFIKTYNVAYGGATVDSALVAPYTPTVLSLKNQTQDLFLPTYGRDPSSTAHPWTAWDSLFAFFIGINDVGNSWWLENSATLYSQIFTVYDALLEQIYATGGRNFLFLNVPPVNLAPLTLENGEYAVEHEGIAIQVWNEKVRNLTAAFGAKHADAKLFVHDTWRVYRDVIEDPGKYEQTKGIRNVTGYCKAYENGTPTWYTKDPSCAYAVNEYLWLNNLHPTFPIHNATAASIAKFLSS</sequence>
<dbReference type="Pfam" id="PF00657">
    <property type="entry name" value="Lipase_GDSL"/>
    <property type="match status" value="1"/>
</dbReference>
<dbReference type="AlphaFoldDB" id="A0A2V1D1Z2"/>
<dbReference type="SUPFAM" id="SSF52266">
    <property type="entry name" value="SGNH hydrolase"/>
    <property type="match status" value="1"/>
</dbReference>
<dbReference type="GO" id="GO:0016788">
    <property type="term" value="F:hydrolase activity, acting on ester bonds"/>
    <property type="evidence" value="ECO:0007669"/>
    <property type="project" value="InterPro"/>
</dbReference>
<evidence type="ECO:0000313" key="2">
    <source>
        <dbReference type="EMBL" id="PVH92057.1"/>
    </source>
</evidence>
<dbReference type="PANTHER" id="PTHR45648">
    <property type="entry name" value="GDSL LIPASE/ACYLHYDROLASE FAMILY PROTEIN (AFU_ORTHOLOGUE AFUA_4G14700)"/>
    <property type="match status" value="1"/>
</dbReference>
<evidence type="ECO:0000313" key="3">
    <source>
        <dbReference type="Proteomes" id="UP000244855"/>
    </source>
</evidence>
<dbReference type="Gene3D" id="3.40.50.1110">
    <property type="entry name" value="SGNH hydrolase"/>
    <property type="match status" value="1"/>
</dbReference>
<keyword evidence="1" id="KW-0378">Hydrolase</keyword>
<name>A0A2V1D1Z2_9PLEO</name>
<dbReference type="PANTHER" id="PTHR45648:SF22">
    <property type="entry name" value="GDSL LIPASE_ACYLHYDROLASE FAMILY PROTEIN (AFU_ORTHOLOGUE AFUA_4G14700)"/>
    <property type="match status" value="1"/>
</dbReference>
<protein>
    <submittedName>
        <fullName evidence="2">Carbohydrate esterase family 16 protein</fullName>
    </submittedName>
</protein>
<keyword evidence="3" id="KW-1185">Reference proteome</keyword>
<dbReference type="InterPro" id="IPR001087">
    <property type="entry name" value="GDSL"/>
</dbReference>
<dbReference type="CDD" id="cd01846">
    <property type="entry name" value="fatty_acyltransferase_like"/>
    <property type="match status" value="1"/>
</dbReference>
<dbReference type="STRING" id="97972.A0A2V1D1Z2"/>
<dbReference type="EMBL" id="KZ805729">
    <property type="protein sequence ID" value="PVH92057.1"/>
    <property type="molecule type" value="Genomic_DNA"/>
</dbReference>
<accession>A0A2V1D1Z2</accession>
<dbReference type="Proteomes" id="UP000244855">
    <property type="component" value="Unassembled WGS sequence"/>
</dbReference>
<gene>
    <name evidence="2" type="ORF">DM02DRAFT_620166</name>
</gene>
<organism evidence="2 3">
    <name type="scientific">Periconia macrospinosa</name>
    <dbReference type="NCBI Taxonomy" id="97972"/>
    <lineage>
        <taxon>Eukaryota</taxon>
        <taxon>Fungi</taxon>
        <taxon>Dikarya</taxon>
        <taxon>Ascomycota</taxon>
        <taxon>Pezizomycotina</taxon>
        <taxon>Dothideomycetes</taxon>
        <taxon>Pleosporomycetidae</taxon>
        <taxon>Pleosporales</taxon>
        <taxon>Massarineae</taxon>
        <taxon>Periconiaceae</taxon>
        <taxon>Periconia</taxon>
    </lineage>
</organism>
<proteinExistence type="predicted"/>
<dbReference type="OrthoDB" id="1600564at2759"/>
<evidence type="ECO:0000256" key="1">
    <source>
        <dbReference type="ARBA" id="ARBA00022801"/>
    </source>
</evidence>